<dbReference type="AlphaFoldDB" id="A0A6A4HCW8"/>
<accession>A0A6A4HCW8</accession>
<sequence>MVKNVYIPCRLRIFITFRTYGIAPDGTRVNEVVPEHDPEGAEVPGTAVAVFRHIGGGRGRRVYQLNPATVIESLVKEMSISASASTQEEPPIKLLEQDDDTVHPLSGVVLYV</sequence>
<keyword evidence="2" id="KW-1185">Reference proteome</keyword>
<reference evidence="1" key="1">
    <citation type="journal article" date="2019" name="Environ. Microbiol.">
        <title>Fungal ecological strategies reflected in gene transcription - a case study of two litter decomposers.</title>
        <authorList>
            <person name="Barbi F."/>
            <person name="Kohler A."/>
            <person name="Barry K."/>
            <person name="Baskaran P."/>
            <person name="Daum C."/>
            <person name="Fauchery L."/>
            <person name="Ihrmark K."/>
            <person name="Kuo A."/>
            <person name="LaButti K."/>
            <person name="Lipzen A."/>
            <person name="Morin E."/>
            <person name="Grigoriev I.V."/>
            <person name="Henrissat B."/>
            <person name="Lindahl B."/>
            <person name="Martin F."/>
        </authorList>
    </citation>
    <scope>NUCLEOTIDE SEQUENCE</scope>
    <source>
        <strain evidence="1">JB14</strain>
    </source>
</reference>
<organism evidence="1 2">
    <name type="scientific">Gymnopus androsaceus JB14</name>
    <dbReference type="NCBI Taxonomy" id="1447944"/>
    <lineage>
        <taxon>Eukaryota</taxon>
        <taxon>Fungi</taxon>
        <taxon>Dikarya</taxon>
        <taxon>Basidiomycota</taxon>
        <taxon>Agaricomycotina</taxon>
        <taxon>Agaricomycetes</taxon>
        <taxon>Agaricomycetidae</taxon>
        <taxon>Agaricales</taxon>
        <taxon>Marasmiineae</taxon>
        <taxon>Omphalotaceae</taxon>
        <taxon>Gymnopus</taxon>
    </lineage>
</organism>
<name>A0A6A4HCW8_9AGAR</name>
<protein>
    <submittedName>
        <fullName evidence="1">Uncharacterized protein</fullName>
    </submittedName>
</protein>
<dbReference type="EMBL" id="ML769529">
    <property type="protein sequence ID" value="KAE9395563.1"/>
    <property type="molecule type" value="Genomic_DNA"/>
</dbReference>
<evidence type="ECO:0000313" key="2">
    <source>
        <dbReference type="Proteomes" id="UP000799118"/>
    </source>
</evidence>
<gene>
    <name evidence="1" type="ORF">BT96DRAFT_997585</name>
</gene>
<proteinExistence type="predicted"/>
<evidence type="ECO:0000313" key="1">
    <source>
        <dbReference type="EMBL" id="KAE9395563.1"/>
    </source>
</evidence>
<dbReference type="Proteomes" id="UP000799118">
    <property type="component" value="Unassembled WGS sequence"/>
</dbReference>